<dbReference type="Gene3D" id="2.40.10.10">
    <property type="entry name" value="Trypsin-like serine proteases"/>
    <property type="match status" value="2"/>
</dbReference>
<keyword evidence="2" id="KW-0645">Protease</keyword>
<reference evidence="6" key="1">
    <citation type="submission" date="2020-05" db="EMBL/GenBank/DDBJ databases">
        <authorList>
            <person name="Chiriac C."/>
            <person name="Salcher M."/>
            <person name="Ghai R."/>
            <person name="Kavagutti S V."/>
        </authorList>
    </citation>
    <scope>NUCLEOTIDE SEQUENCE</scope>
</reference>
<dbReference type="EMBL" id="CAEZXD010000002">
    <property type="protein sequence ID" value="CAB4667378.1"/>
    <property type="molecule type" value="Genomic_DNA"/>
</dbReference>
<dbReference type="PANTHER" id="PTHR43343:SF3">
    <property type="entry name" value="PROTEASE DO-LIKE 8, CHLOROPLASTIC"/>
    <property type="match status" value="1"/>
</dbReference>
<dbReference type="SUPFAM" id="SSF50494">
    <property type="entry name" value="Trypsin-like serine proteases"/>
    <property type="match status" value="1"/>
</dbReference>
<evidence type="ECO:0000256" key="1">
    <source>
        <dbReference type="ARBA" id="ARBA00010541"/>
    </source>
</evidence>
<dbReference type="Pfam" id="PF13180">
    <property type="entry name" value="PDZ_2"/>
    <property type="match status" value="1"/>
</dbReference>
<name>A0A6J6M2U5_9ZZZZ</name>
<evidence type="ECO:0000256" key="3">
    <source>
        <dbReference type="ARBA" id="ARBA00022801"/>
    </source>
</evidence>
<sequence>MTKTPDTPWWISEHPVVTAQDIKKRNTRTVGFGVAITMALIAGVVGSVAGRTTANIDSKTNLVTTKSVIERKPDSIAGIAARVSPSVVSIDVRSGDSGGTGSGFFLDSSGYILTNNHVISSAATNSAKITVKLANGKNYDAKLIGRDISYDLAVIKIAVTDAPALQLGDSDQVQVGDGVIAIGSPLGLTGTVTSGIISAKNRPVTSGGGTRESSFINAIQTDAAINPGNSGGPLVDLSGAVIGINSAIATTGSGFGGQGGSIGLGFAIPINQARNTADQLIKNGSSTYPIMGVSLDTRYPGNGAKISTEPGSITPGSPAESAGIKPGDVIIEIDGKPVGTSDEAIVSVRSHSVGDSIKVKFQRDGVTKEVSLKLIAAK</sequence>
<dbReference type="GO" id="GO:0004252">
    <property type="term" value="F:serine-type endopeptidase activity"/>
    <property type="evidence" value="ECO:0007669"/>
    <property type="project" value="InterPro"/>
</dbReference>
<dbReference type="InterPro" id="IPR043504">
    <property type="entry name" value="Peptidase_S1_PA_chymotrypsin"/>
</dbReference>
<dbReference type="AlphaFoldDB" id="A0A6J6M2U5"/>
<feature type="transmembrane region" description="Helical" evidence="4">
    <location>
        <begin position="30"/>
        <end position="50"/>
    </location>
</feature>
<dbReference type="EMBL" id="CAFBNU010000004">
    <property type="protein sequence ID" value="CAB4963743.1"/>
    <property type="molecule type" value="Genomic_DNA"/>
</dbReference>
<dbReference type="SMART" id="SM00228">
    <property type="entry name" value="PDZ"/>
    <property type="match status" value="1"/>
</dbReference>
<dbReference type="InterPro" id="IPR009003">
    <property type="entry name" value="Peptidase_S1_PA"/>
</dbReference>
<gene>
    <name evidence="6" type="ORF">UFOPK2343_00148</name>
    <name evidence="7" type="ORF">UFOPK2652_01143</name>
    <name evidence="8" type="ORF">UFOPK3128_00639</name>
    <name evidence="9" type="ORF">UFOPK3511_00683</name>
    <name evidence="10" type="ORF">UFOPK3880_00589</name>
    <name evidence="11" type="ORF">UFOPK4146_00827</name>
</gene>
<evidence type="ECO:0000259" key="5">
    <source>
        <dbReference type="PROSITE" id="PS50106"/>
    </source>
</evidence>
<dbReference type="PANTHER" id="PTHR43343">
    <property type="entry name" value="PEPTIDASE S12"/>
    <property type="match status" value="1"/>
</dbReference>
<evidence type="ECO:0000256" key="2">
    <source>
        <dbReference type="ARBA" id="ARBA00022670"/>
    </source>
</evidence>
<dbReference type="PRINTS" id="PR00834">
    <property type="entry name" value="PROTEASES2C"/>
</dbReference>
<evidence type="ECO:0000313" key="7">
    <source>
        <dbReference type="EMBL" id="CAB4716704.1"/>
    </source>
</evidence>
<evidence type="ECO:0000256" key="4">
    <source>
        <dbReference type="SAM" id="Phobius"/>
    </source>
</evidence>
<protein>
    <submittedName>
        <fullName evidence="6">Unannotated protein</fullName>
    </submittedName>
</protein>
<dbReference type="Gene3D" id="2.30.42.10">
    <property type="match status" value="1"/>
</dbReference>
<dbReference type="EMBL" id="CAEZYD010000020">
    <property type="protein sequence ID" value="CAB4716704.1"/>
    <property type="molecule type" value="Genomic_DNA"/>
</dbReference>
<proteinExistence type="inferred from homology"/>
<dbReference type="InterPro" id="IPR001478">
    <property type="entry name" value="PDZ"/>
</dbReference>
<evidence type="ECO:0000313" key="6">
    <source>
        <dbReference type="EMBL" id="CAB4667378.1"/>
    </source>
</evidence>
<keyword evidence="3" id="KW-0378">Hydrolase</keyword>
<comment type="similarity">
    <text evidence="1">Belongs to the peptidase S1C family.</text>
</comment>
<dbReference type="InterPro" id="IPR001940">
    <property type="entry name" value="Peptidase_S1C"/>
</dbReference>
<dbReference type="SUPFAM" id="SSF50156">
    <property type="entry name" value="PDZ domain-like"/>
    <property type="match status" value="1"/>
</dbReference>
<dbReference type="EMBL" id="CAFBPT010000005">
    <property type="protein sequence ID" value="CAB5029566.1"/>
    <property type="molecule type" value="Genomic_DNA"/>
</dbReference>
<dbReference type="GO" id="GO:0006508">
    <property type="term" value="P:proteolysis"/>
    <property type="evidence" value="ECO:0007669"/>
    <property type="project" value="UniProtKB-KW"/>
</dbReference>
<dbReference type="EMBL" id="CAFBMA010000004">
    <property type="protein sequence ID" value="CAB4894847.1"/>
    <property type="molecule type" value="Genomic_DNA"/>
</dbReference>
<dbReference type="Pfam" id="PF13365">
    <property type="entry name" value="Trypsin_2"/>
    <property type="match status" value="1"/>
</dbReference>
<feature type="domain" description="PDZ" evidence="5">
    <location>
        <begin position="277"/>
        <end position="350"/>
    </location>
</feature>
<keyword evidence="4" id="KW-0472">Membrane</keyword>
<dbReference type="InterPro" id="IPR051201">
    <property type="entry name" value="Chloro_Bact_Ser_Proteases"/>
</dbReference>
<dbReference type="InterPro" id="IPR036034">
    <property type="entry name" value="PDZ_sf"/>
</dbReference>
<keyword evidence="4" id="KW-0812">Transmembrane</keyword>
<dbReference type="PROSITE" id="PS50106">
    <property type="entry name" value="PDZ"/>
    <property type="match status" value="1"/>
</dbReference>
<dbReference type="EMBL" id="CAFAAZ010000004">
    <property type="protein sequence ID" value="CAB4818733.1"/>
    <property type="molecule type" value="Genomic_DNA"/>
</dbReference>
<accession>A0A6J6M2U5</accession>
<organism evidence="6">
    <name type="scientific">freshwater metagenome</name>
    <dbReference type="NCBI Taxonomy" id="449393"/>
    <lineage>
        <taxon>unclassified sequences</taxon>
        <taxon>metagenomes</taxon>
        <taxon>ecological metagenomes</taxon>
    </lineage>
</organism>
<evidence type="ECO:0000313" key="9">
    <source>
        <dbReference type="EMBL" id="CAB4894847.1"/>
    </source>
</evidence>
<evidence type="ECO:0000313" key="10">
    <source>
        <dbReference type="EMBL" id="CAB4963743.1"/>
    </source>
</evidence>
<keyword evidence="4" id="KW-1133">Transmembrane helix</keyword>
<evidence type="ECO:0000313" key="11">
    <source>
        <dbReference type="EMBL" id="CAB5029566.1"/>
    </source>
</evidence>
<evidence type="ECO:0000313" key="8">
    <source>
        <dbReference type="EMBL" id="CAB4818733.1"/>
    </source>
</evidence>